<protein>
    <submittedName>
        <fullName evidence="2">Uncharacterized protein</fullName>
    </submittedName>
</protein>
<dbReference type="EMBL" id="QQAZ01000015">
    <property type="protein sequence ID" value="RDI44874.1"/>
    <property type="molecule type" value="Genomic_DNA"/>
</dbReference>
<proteinExistence type="predicted"/>
<dbReference type="Proteomes" id="UP000255355">
    <property type="component" value="Unassembled WGS sequence"/>
</dbReference>
<reference evidence="2 3" key="1">
    <citation type="submission" date="2018-07" db="EMBL/GenBank/DDBJ databases">
        <title>Genomic Encyclopedia of Type Strains, Phase IV (KMG-IV): sequencing the most valuable type-strain genomes for metagenomic binning, comparative biology and taxonomic classification.</title>
        <authorList>
            <person name="Goeker M."/>
        </authorList>
    </citation>
    <scope>NUCLEOTIDE SEQUENCE [LARGE SCALE GENOMIC DNA]</scope>
    <source>
        <strain evidence="2 3">DSM 44952</strain>
    </source>
</reference>
<evidence type="ECO:0000313" key="3">
    <source>
        <dbReference type="Proteomes" id="UP000255355"/>
    </source>
</evidence>
<sequence>MVTNESEFAAASATSEHRTARPLWLRGMAGAVAAVATVSFLGAAVAAAATGPEPRCLWAGNDYTQSSTVVAGGSAFTCAADRGAPHWIRGAATGAPSTVANPGAAMHPAGMFSVGAVQPGTEYTDYCVGTQLVDGSERQYQVVEASGTLFWKAAGPISGWAFDPGTGPVPTTRSASLCPEDPVLWPQN</sequence>
<dbReference type="AlphaFoldDB" id="A0A370GQW5"/>
<dbReference type="RefSeq" id="WP_068031533.1">
    <property type="nucleotide sequence ID" value="NZ_QQAZ01000015.1"/>
</dbReference>
<accession>A0A370GQW5</accession>
<feature type="transmembrane region" description="Helical" evidence="1">
    <location>
        <begin position="23"/>
        <end position="47"/>
    </location>
</feature>
<comment type="caution">
    <text evidence="2">The sequence shown here is derived from an EMBL/GenBank/DDBJ whole genome shotgun (WGS) entry which is preliminary data.</text>
</comment>
<organism evidence="2 3">
    <name type="scientific">Nocardia mexicana</name>
    <dbReference type="NCBI Taxonomy" id="279262"/>
    <lineage>
        <taxon>Bacteria</taxon>
        <taxon>Bacillati</taxon>
        <taxon>Actinomycetota</taxon>
        <taxon>Actinomycetes</taxon>
        <taxon>Mycobacteriales</taxon>
        <taxon>Nocardiaceae</taxon>
        <taxon>Nocardia</taxon>
    </lineage>
</organism>
<keyword evidence="1" id="KW-0812">Transmembrane</keyword>
<dbReference type="OrthoDB" id="4566760at2"/>
<evidence type="ECO:0000256" key="1">
    <source>
        <dbReference type="SAM" id="Phobius"/>
    </source>
</evidence>
<gene>
    <name evidence="2" type="ORF">DFR68_11526</name>
</gene>
<dbReference type="STRING" id="1210089.GCA_001613165_07553"/>
<keyword evidence="1" id="KW-0472">Membrane</keyword>
<name>A0A370GQW5_9NOCA</name>
<evidence type="ECO:0000313" key="2">
    <source>
        <dbReference type="EMBL" id="RDI44874.1"/>
    </source>
</evidence>
<keyword evidence="1" id="KW-1133">Transmembrane helix</keyword>
<keyword evidence="3" id="KW-1185">Reference proteome</keyword>